<proteinExistence type="inferred from homology"/>
<feature type="active site" description="Proton acceptor" evidence="8">
    <location>
        <position position="207"/>
    </location>
</feature>
<dbReference type="HAMAP" id="MF_00197">
    <property type="entry name" value="DAP_epimerase"/>
    <property type="match status" value="1"/>
</dbReference>
<dbReference type="Pfam" id="PF01678">
    <property type="entry name" value="DAP_epimerase"/>
    <property type="match status" value="2"/>
</dbReference>
<evidence type="ECO:0000313" key="11">
    <source>
        <dbReference type="Proteomes" id="UP000034656"/>
    </source>
</evidence>
<feature type="active site" description="Proton donor" evidence="8">
    <location>
        <position position="73"/>
    </location>
</feature>
<dbReference type="SUPFAM" id="SSF54506">
    <property type="entry name" value="Diaminopimelate epimerase-like"/>
    <property type="match status" value="2"/>
</dbReference>
<feature type="binding site" evidence="8">
    <location>
        <begin position="198"/>
        <end position="199"/>
    </location>
    <ligand>
        <name>substrate</name>
    </ligand>
</feature>
<comment type="subcellular location">
    <subcellularLocation>
        <location evidence="8">Cytoplasm</location>
    </subcellularLocation>
</comment>
<name>A0A837HSE9_9BACT</name>
<feature type="site" description="Could be important to modulate the pK values of the two catalytic cysteine residues" evidence="8">
    <location>
        <position position="198"/>
    </location>
</feature>
<keyword evidence="8" id="KW-0963">Cytoplasm</keyword>
<evidence type="ECO:0000256" key="6">
    <source>
        <dbReference type="ARBA" id="ARBA00023235"/>
    </source>
</evidence>
<feature type="binding site" evidence="8">
    <location>
        <begin position="74"/>
        <end position="75"/>
    </location>
    <ligand>
        <name>substrate</name>
    </ligand>
</feature>
<dbReference type="NCBIfam" id="TIGR00652">
    <property type="entry name" value="DapF"/>
    <property type="match status" value="1"/>
</dbReference>
<dbReference type="PANTHER" id="PTHR31689">
    <property type="entry name" value="DIAMINOPIMELATE EPIMERASE, CHLOROPLASTIC"/>
    <property type="match status" value="1"/>
</dbReference>
<sequence>MNIGFTKMHGLGNDFVVIDNINGKIVLSKEQIIFLCDRNKGIGGDGVILVESSEKGDCFMNYYNSDGTLAEMCGNGVRCVAKFLKDNFSKNKTKFTIDTRAGTKEIKYNDDHTFSVNMGKAVFVHTDFPDKNTKLEGFDFNFVSVGNPHAITFVKDLDKYDLPTLGPKIENNKIFPNKINVEFVEQKSSNEFKVKVWERGCGATLACGTGACAVYAAARKYKNADVELIIELPGGKLYMSENEQGDIIMRGPAVSVFSGIVEVV</sequence>
<dbReference type="PROSITE" id="PS01326">
    <property type="entry name" value="DAP_EPIMERASE"/>
    <property type="match status" value="1"/>
</dbReference>
<dbReference type="EMBL" id="LBXB01000001">
    <property type="protein sequence ID" value="KKR21017.1"/>
    <property type="molecule type" value="Genomic_DNA"/>
</dbReference>
<dbReference type="InterPro" id="IPR018510">
    <property type="entry name" value="DAP_epimerase_AS"/>
</dbReference>
<evidence type="ECO:0000256" key="1">
    <source>
        <dbReference type="ARBA" id="ARBA00005196"/>
    </source>
</evidence>
<dbReference type="GO" id="GO:0005829">
    <property type="term" value="C:cytosol"/>
    <property type="evidence" value="ECO:0007669"/>
    <property type="project" value="TreeGrafter"/>
</dbReference>
<reference evidence="10 11" key="1">
    <citation type="journal article" date="2015" name="Nature">
        <title>rRNA introns, odd ribosomes, and small enigmatic genomes across a large radiation of phyla.</title>
        <authorList>
            <person name="Brown C.T."/>
            <person name="Hug L.A."/>
            <person name="Thomas B.C."/>
            <person name="Sharon I."/>
            <person name="Castelle C.J."/>
            <person name="Singh A."/>
            <person name="Wilkins M.J."/>
            <person name="Williams K.H."/>
            <person name="Banfield J.F."/>
        </authorList>
    </citation>
    <scope>NUCLEOTIDE SEQUENCE [LARGE SCALE GENOMIC DNA]</scope>
</reference>
<evidence type="ECO:0000256" key="4">
    <source>
        <dbReference type="ARBA" id="ARBA00022605"/>
    </source>
</evidence>
<dbReference type="PANTHER" id="PTHR31689:SF0">
    <property type="entry name" value="DIAMINOPIMELATE EPIMERASE"/>
    <property type="match status" value="1"/>
</dbReference>
<dbReference type="Gene3D" id="3.10.310.10">
    <property type="entry name" value="Diaminopimelate Epimerase, Chain A, domain 1"/>
    <property type="match status" value="2"/>
</dbReference>
<feature type="site" description="Could be important to modulate the pK values of the two catalytic cysteine residues" evidence="8">
    <location>
        <position position="149"/>
    </location>
</feature>
<feature type="binding site" evidence="8">
    <location>
        <position position="147"/>
    </location>
    <ligand>
        <name>substrate</name>
    </ligand>
</feature>
<feature type="binding site" evidence="8">
    <location>
        <begin position="208"/>
        <end position="209"/>
    </location>
    <ligand>
        <name>substrate</name>
    </ligand>
</feature>
<feature type="active site" evidence="9">
    <location>
        <position position="73"/>
    </location>
</feature>
<keyword evidence="4 8" id="KW-0028">Amino-acid biosynthesis</keyword>
<feature type="binding site" evidence="8">
    <location>
        <position position="180"/>
    </location>
    <ligand>
        <name>substrate</name>
    </ligand>
</feature>
<keyword evidence="5 8" id="KW-0457">Lysine biosynthesis</keyword>
<comment type="function">
    <text evidence="8">Catalyzes the stereoinversion of LL-2,6-diaminopimelate (L,L-DAP) to meso-diaminopimelate (meso-DAP), a precursor of L-lysine and an essential component of the bacterial peptidoglycan.</text>
</comment>
<organism evidence="10 11">
    <name type="scientific">Candidatus Nomurabacteria bacterium GW2011_GWC2_39_41</name>
    <dbReference type="NCBI Taxonomy" id="1618754"/>
    <lineage>
        <taxon>Bacteria</taxon>
        <taxon>Candidatus Nomuraibacteriota</taxon>
    </lineage>
</organism>
<evidence type="ECO:0000256" key="8">
    <source>
        <dbReference type="HAMAP-Rule" id="MF_00197"/>
    </source>
</evidence>
<feature type="binding site" evidence="8">
    <location>
        <position position="13"/>
    </location>
    <ligand>
        <name>substrate</name>
    </ligand>
</feature>
<dbReference type="UniPathway" id="UPA00034">
    <property type="reaction ID" value="UER00025"/>
</dbReference>
<protein>
    <recommendedName>
        <fullName evidence="3 8">Diaminopimelate epimerase</fullName>
        <shortName evidence="8">DAP epimerase</shortName>
        <ecNumber evidence="3 8">5.1.1.7</ecNumber>
    </recommendedName>
    <alternativeName>
        <fullName evidence="8">PLP-independent amino acid racemase</fullName>
    </alternativeName>
</protein>
<evidence type="ECO:0000256" key="7">
    <source>
        <dbReference type="ARBA" id="ARBA00051712"/>
    </source>
</evidence>
<comment type="caution">
    <text evidence="10">The sequence shown here is derived from an EMBL/GenBank/DDBJ whole genome shotgun (WGS) entry which is preliminary data.</text>
</comment>
<evidence type="ECO:0000313" key="10">
    <source>
        <dbReference type="EMBL" id="KKR21017.1"/>
    </source>
</evidence>
<dbReference type="GO" id="GO:0008837">
    <property type="term" value="F:diaminopimelate epimerase activity"/>
    <property type="evidence" value="ECO:0007669"/>
    <property type="project" value="UniProtKB-UniRule"/>
</dbReference>
<comment type="subunit">
    <text evidence="8">Homodimer.</text>
</comment>
<dbReference type="InterPro" id="IPR001653">
    <property type="entry name" value="DAP_epimerase_DapF"/>
</dbReference>
<gene>
    <name evidence="8" type="primary">dapF</name>
    <name evidence="10" type="ORF">UT51_C0001G0155</name>
</gene>
<comment type="catalytic activity">
    <reaction evidence="7 8">
        <text>(2S,6S)-2,6-diaminopimelate = meso-2,6-diaminopimelate</text>
        <dbReference type="Rhea" id="RHEA:15393"/>
        <dbReference type="ChEBI" id="CHEBI:57609"/>
        <dbReference type="ChEBI" id="CHEBI:57791"/>
        <dbReference type="EC" id="5.1.1.7"/>
    </reaction>
</comment>
<dbReference type="GO" id="GO:0009089">
    <property type="term" value="P:lysine biosynthetic process via diaminopimelate"/>
    <property type="evidence" value="ECO:0007669"/>
    <property type="project" value="UniProtKB-UniRule"/>
</dbReference>
<keyword evidence="6 8" id="KW-0413">Isomerase</keyword>
<evidence type="ECO:0000256" key="3">
    <source>
        <dbReference type="ARBA" id="ARBA00013080"/>
    </source>
</evidence>
<dbReference type="EC" id="5.1.1.7" evidence="3 8"/>
<evidence type="ECO:0000256" key="9">
    <source>
        <dbReference type="PROSITE-ProRule" id="PRU10125"/>
    </source>
</evidence>
<evidence type="ECO:0000256" key="2">
    <source>
        <dbReference type="ARBA" id="ARBA00010219"/>
    </source>
</evidence>
<comment type="pathway">
    <text evidence="1 8">Amino-acid biosynthesis; L-lysine biosynthesis via DAP pathway; DL-2,6-diaminopimelate from LL-2,6-diaminopimelate: step 1/1.</text>
</comment>
<comment type="similarity">
    <text evidence="2 8">Belongs to the diaminopimelate epimerase family.</text>
</comment>
<comment type="caution">
    <text evidence="8">Lacks conserved residue(s) required for the propagation of feature annotation.</text>
</comment>
<evidence type="ECO:0000256" key="5">
    <source>
        <dbReference type="ARBA" id="ARBA00023154"/>
    </source>
</evidence>
<accession>A0A837HSE9</accession>
<dbReference type="Proteomes" id="UP000034656">
    <property type="component" value="Unassembled WGS sequence"/>
</dbReference>
<feature type="binding site" evidence="8">
    <location>
        <position position="64"/>
    </location>
    <ligand>
        <name>substrate</name>
    </ligand>
</feature>
<dbReference type="AlphaFoldDB" id="A0A837HSE9"/>